<keyword evidence="6 8" id="KW-0326">Glycosidase</keyword>
<comment type="similarity">
    <text evidence="2 8">Belongs to the glycosyl hydrolase 32 family.</text>
</comment>
<evidence type="ECO:0000256" key="2">
    <source>
        <dbReference type="ARBA" id="ARBA00009902"/>
    </source>
</evidence>
<dbReference type="Proteomes" id="UP000183028">
    <property type="component" value="Unassembled WGS sequence"/>
</dbReference>
<evidence type="ECO:0000313" key="13">
    <source>
        <dbReference type="Proteomes" id="UP000183028"/>
    </source>
</evidence>
<comment type="function">
    <text evidence="9">Enables the bacterium to metabolize sucrose as a sole carbon source.</text>
</comment>
<evidence type="ECO:0000259" key="11">
    <source>
        <dbReference type="Pfam" id="PF08244"/>
    </source>
</evidence>
<dbReference type="PROSITE" id="PS00609">
    <property type="entry name" value="GLYCOSYL_HYDROL_F32"/>
    <property type="match status" value="1"/>
</dbReference>
<dbReference type="RefSeq" id="WP_074731177.1">
    <property type="nucleotide sequence ID" value="NZ_FNYK01000003.1"/>
</dbReference>
<sequence length="484" mass="56515">MKEWTKEERYRVLKSADEIKPLYNRIQLTHYRQHFHIQPITGLLNDPNGFVYHDGKWHLFYQWCPWGAVHGLKYWYQTESKDLVHFENKGVCIKPDCEYDNKGAYSGSALVTEHSIYLYYTGNHRDEDWKRIPYTCLVNLRDDGSVHKYSKPLFGPNDNYTEHQRDPKIIYHKETETYYIILGAQNKQKQGRIILYKSKYFNRDWVFAGELKVPGFEDFGDMWECPSIEHIGDHDVLIFCPQHIKIKGRGDSIHHNGYLIGKMDYETLTFTPIGDFHVLDFGFDSYAAECAANIGNNDKAILVAWMGLPDASYPTDEDEWSGCLTMPRELTIRNRRLIQRPLDALKSLRHQEIDPDEGILPEACEIEMHTSGNLEMHLFNTPQTDGITILYEDDTKSITIDRSGMKKRFNKEQGEARTRQLDHPLTHLRLFIDTSSLEVYVNDGDALFTTRVFPEAEEHHFTLIGLADMKIWTLEDAMKNDFII</sequence>
<keyword evidence="5 8" id="KW-0378">Hydrolase</keyword>
<reference evidence="13" key="1">
    <citation type="submission" date="2016-10" db="EMBL/GenBank/DDBJ databases">
        <authorList>
            <person name="Varghese N."/>
            <person name="Submissions S."/>
        </authorList>
    </citation>
    <scope>NUCLEOTIDE SEQUENCE [LARGE SCALE GENOMIC DNA]</scope>
    <source>
        <strain evidence="13">DSM 20406</strain>
    </source>
</reference>
<dbReference type="GO" id="GO:0004564">
    <property type="term" value="F:beta-fructofuranosidase activity"/>
    <property type="evidence" value="ECO:0007669"/>
    <property type="project" value="UniProtKB-EC"/>
</dbReference>
<protein>
    <recommendedName>
        <fullName evidence="4 8">Sucrose-6-phosphate hydrolase</fullName>
        <ecNumber evidence="3 8">3.2.1.26</ecNumber>
    </recommendedName>
    <alternativeName>
        <fullName evidence="7 9">Invertase</fullName>
    </alternativeName>
</protein>
<proteinExistence type="inferred from homology"/>
<dbReference type="InterPro" id="IPR013148">
    <property type="entry name" value="Glyco_hydro_32_N"/>
</dbReference>
<dbReference type="eggNOG" id="COG1621">
    <property type="taxonomic scope" value="Bacteria"/>
</dbReference>
<feature type="domain" description="Glycosyl hydrolase family 32 C-terminal" evidence="11">
    <location>
        <begin position="364"/>
        <end position="463"/>
    </location>
</feature>
<keyword evidence="13" id="KW-1185">Reference proteome</keyword>
<organism evidence="12 13">
    <name type="scientific">Sharpea azabuensis</name>
    <dbReference type="NCBI Taxonomy" id="322505"/>
    <lineage>
        <taxon>Bacteria</taxon>
        <taxon>Bacillati</taxon>
        <taxon>Bacillota</taxon>
        <taxon>Erysipelotrichia</taxon>
        <taxon>Erysipelotrichales</taxon>
        <taxon>Coprobacillaceae</taxon>
        <taxon>Sharpea</taxon>
    </lineage>
</organism>
<dbReference type="Gene3D" id="2.60.120.560">
    <property type="entry name" value="Exo-inulinase, domain 1"/>
    <property type="match status" value="1"/>
</dbReference>
<evidence type="ECO:0000256" key="7">
    <source>
        <dbReference type="ARBA" id="ARBA00033367"/>
    </source>
</evidence>
<dbReference type="Pfam" id="PF00251">
    <property type="entry name" value="Glyco_hydro_32N"/>
    <property type="match status" value="1"/>
</dbReference>
<evidence type="ECO:0000256" key="5">
    <source>
        <dbReference type="ARBA" id="ARBA00022801"/>
    </source>
</evidence>
<dbReference type="GO" id="GO:0005737">
    <property type="term" value="C:cytoplasm"/>
    <property type="evidence" value="ECO:0007669"/>
    <property type="project" value="UniProtKB-SubCell"/>
</dbReference>
<comment type="catalytic activity">
    <reaction evidence="8">
        <text>Hydrolysis of terminal non-reducing beta-D-fructofuranoside residues in beta-D-fructofuranosides.</text>
        <dbReference type="EC" id="3.2.1.26"/>
    </reaction>
</comment>
<dbReference type="InterPro" id="IPR001362">
    <property type="entry name" value="Glyco_hydro_32"/>
</dbReference>
<dbReference type="SUPFAM" id="SSF75005">
    <property type="entry name" value="Arabinanase/levansucrase/invertase"/>
    <property type="match status" value="1"/>
</dbReference>
<name>A0A1H6QDG1_9FIRM</name>
<evidence type="ECO:0000313" key="12">
    <source>
        <dbReference type="EMBL" id="SEI41739.1"/>
    </source>
</evidence>
<dbReference type="PANTHER" id="PTHR43101:SF1">
    <property type="entry name" value="BETA-FRUCTOSIDASE"/>
    <property type="match status" value="1"/>
</dbReference>
<dbReference type="UniPathway" id="UPA00238"/>
<dbReference type="InterPro" id="IPR006232">
    <property type="entry name" value="Suc6P_hydrolase"/>
</dbReference>
<dbReference type="InterPro" id="IPR051214">
    <property type="entry name" value="GH32_Enzymes"/>
</dbReference>
<dbReference type="EMBL" id="FNYK01000003">
    <property type="protein sequence ID" value="SEI41739.1"/>
    <property type="molecule type" value="Genomic_DNA"/>
</dbReference>
<dbReference type="GO" id="GO:0005985">
    <property type="term" value="P:sucrose metabolic process"/>
    <property type="evidence" value="ECO:0007669"/>
    <property type="project" value="UniProtKB-UniPathway"/>
</dbReference>
<dbReference type="OrthoDB" id="9759709at2"/>
<evidence type="ECO:0000256" key="6">
    <source>
        <dbReference type="ARBA" id="ARBA00023295"/>
    </source>
</evidence>
<dbReference type="SMART" id="SM00640">
    <property type="entry name" value="Glyco_32"/>
    <property type="match status" value="1"/>
</dbReference>
<comment type="subcellular location">
    <subcellularLocation>
        <location evidence="9">Cytoplasm</location>
    </subcellularLocation>
</comment>
<dbReference type="CDD" id="cd18623">
    <property type="entry name" value="GH32_ScrB-like"/>
    <property type="match status" value="1"/>
</dbReference>
<dbReference type="NCBIfam" id="TIGR01322">
    <property type="entry name" value="scrB_fam"/>
    <property type="match status" value="1"/>
</dbReference>
<gene>
    <name evidence="12" type="ORF">SAMN04487834_100340</name>
</gene>
<dbReference type="InterPro" id="IPR013320">
    <property type="entry name" value="ConA-like_dom_sf"/>
</dbReference>
<comment type="pathway">
    <text evidence="1 9">Glycan biosynthesis; sucrose metabolism.</text>
</comment>
<evidence type="ECO:0000259" key="10">
    <source>
        <dbReference type="Pfam" id="PF00251"/>
    </source>
</evidence>
<dbReference type="PANTHER" id="PTHR43101">
    <property type="entry name" value="BETA-FRUCTOSIDASE"/>
    <property type="match status" value="1"/>
</dbReference>
<dbReference type="InterPro" id="IPR023296">
    <property type="entry name" value="Glyco_hydro_beta-prop_sf"/>
</dbReference>
<dbReference type="AlphaFoldDB" id="A0A1H6QDG1"/>
<feature type="domain" description="Glycosyl hydrolase family 32 N-terminal" evidence="10">
    <location>
        <begin position="36"/>
        <end position="341"/>
    </location>
</feature>
<keyword evidence="9" id="KW-0119">Carbohydrate metabolism</keyword>
<evidence type="ECO:0000256" key="1">
    <source>
        <dbReference type="ARBA" id="ARBA00004914"/>
    </source>
</evidence>
<evidence type="ECO:0000256" key="4">
    <source>
        <dbReference type="ARBA" id="ARBA00019623"/>
    </source>
</evidence>
<dbReference type="InterPro" id="IPR013189">
    <property type="entry name" value="Glyco_hydro_32_C"/>
</dbReference>
<dbReference type="InterPro" id="IPR018053">
    <property type="entry name" value="Glyco_hydro_32_AS"/>
</dbReference>
<keyword evidence="9" id="KW-0963">Cytoplasm</keyword>
<accession>A0A1H6QDG1</accession>
<dbReference type="STRING" id="322505.SAMN04487836_1559"/>
<evidence type="ECO:0000256" key="9">
    <source>
        <dbReference type="RuleBase" id="RU365015"/>
    </source>
</evidence>
<dbReference type="SUPFAM" id="SSF49899">
    <property type="entry name" value="Concanavalin A-like lectins/glucanases"/>
    <property type="match status" value="1"/>
</dbReference>
<dbReference type="EC" id="3.2.1.26" evidence="3 8"/>
<evidence type="ECO:0000256" key="8">
    <source>
        <dbReference type="RuleBase" id="RU362110"/>
    </source>
</evidence>
<evidence type="ECO:0000256" key="3">
    <source>
        <dbReference type="ARBA" id="ARBA00012758"/>
    </source>
</evidence>
<dbReference type="Pfam" id="PF08244">
    <property type="entry name" value="Glyco_hydro_32C"/>
    <property type="match status" value="1"/>
</dbReference>
<dbReference type="Gene3D" id="2.115.10.20">
    <property type="entry name" value="Glycosyl hydrolase domain, family 43"/>
    <property type="match status" value="1"/>
</dbReference>